<dbReference type="RefSeq" id="WP_269312325.1">
    <property type="nucleotide sequence ID" value="NZ_CP114052.1"/>
</dbReference>
<dbReference type="InterPro" id="IPR043168">
    <property type="entry name" value="DegV_C"/>
</dbReference>
<keyword evidence="3" id="KW-1185">Reference proteome</keyword>
<dbReference type="NCBIfam" id="TIGR00762">
    <property type="entry name" value="DegV"/>
    <property type="match status" value="1"/>
</dbReference>
<gene>
    <name evidence="2" type="ORF">O0R46_04155</name>
</gene>
<evidence type="ECO:0000313" key="3">
    <source>
        <dbReference type="Proteomes" id="UP001164187"/>
    </source>
</evidence>
<name>A0ABY7JU90_9FIRM</name>
<protein>
    <submittedName>
        <fullName evidence="2">DegV family protein</fullName>
    </submittedName>
</protein>
<evidence type="ECO:0000313" key="2">
    <source>
        <dbReference type="EMBL" id="WAW15648.1"/>
    </source>
</evidence>
<dbReference type="InterPro" id="IPR050270">
    <property type="entry name" value="DegV_domain_contain"/>
</dbReference>
<organism evidence="2 3">
    <name type="scientific">Peptostreptococcus equinus</name>
    <dbReference type="NCBI Taxonomy" id="3003601"/>
    <lineage>
        <taxon>Bacteria</taxon>
        <taxon>Bacillati</taxon>
        <taxon>Bacillota</taxon>
        <taxon>Clostridia</taxon>
        <taxon>Peptostreptococcales</taxon>
        <taxon>Peptostreptococcaceae</taxon>
        <taxon>Peptostreptococcus</taxon>
    </lineage>
</organism>
<dbReference type="Pfam" id="PF02645">
    <property type="entry name" value="DegV"/>
    <property type="match status" value="1"/>
</dbReference>
<dbReference type="InterPro" id="IPR003797">
    <property type="entry name" value="DegV"/>
</dbReference>
<dbReference type="PANTHER" id="PTHR33434">
    <property type="entry name" value="DEGV DOMAIN-CONTAINING PROTEIN DR_1986-RELATED"/>
    <property type="match status" value="1"/>
</dbReference>
<evidence type="ECO:0000256" key="1">
    <source>
        <dbReference type="ARBA" id="ARBA00023121"/>
    </source>
</evidence>
<reference evidence="2" key="1">
    <citation type="submission" date="2022-12" db="EMBL/GenBank/DDBJ databases">
        <title>Peptostreptococcus.</title>
        <authorList>
            <person name="Lee S.H."/>
        </authorList>
    </citation>
    <scope>NUCLEOTIDE SEQUENCE</scope>
    <source>
        <strain evidence="2">CBA3647</strain>
    </source>
</reference>
<keyword evidence="1" id="KW-0446">Lipid-binding</keyword>
<dbReference type="SUPFAM" id="SSF82549">
    <property type="entry name" value="DAK1/DegV-like"/>
    <property type="match status" value="1"/>
</dbReference>
<dbReference type="Proteomes" id="UP001164187">
    <property type="component" value="Chromosome"/>
</dbReference>
<dbReference type="EMBL" id="CP114052">
    <property type="protein sequence ID" value="WAW15648.1"/>
    <property type="molecule type" value="Genomic_DNA"/>
</dbReference>
<dbReference type="PANTHER" id="PTHR33434:SF2">
    <property type="entry name" value="FATTY ACID-BINDING PROTEIN TM_1468"/>
    <property type="match status" value="1"/>
</dbReference>
<dbReference type="Gene3D" id="3.40.50.10170">
    <property type="match status" value="1"/>
</dbReference>
<proteinExistence type="predicted"/>
<accession>A0ABY7JU90</accession>
<sequence length="281" mass="31225">MNIKLICDSMCDIPEEIEKKEYLEIIPLTLIVDGKEFVDNEDMTKDEFYKFMLEAKDIPKTSQATYVQFKEAFDSALADGKDVICITGASNKSGTYQSAMLAKNDTEGRIEIIDSENLSIGSGQLVIRACDFIEEGLSTDEVVSKIKEVRESSFILFTPASFDFLKKSGRVPLTTAIIGNMLNIRPIFSMHSGEIQLEAKVRGAKKAFSKLVDTLISKYPEELSELTITIGEAGNREDFIKLKEEVEAKLKDKVKRIMFFKGGACICAHTGPDIVAIGFSK</sequence>
<dbReference type="Gene3D" id="3.30.1180.10">
    <property type="match status" value="1"/>
</dbReference>
<dbReference type="PROSITE" id="PS51482">
    <property type="entry name" value="DEGV"/>
    <property type="match status" value="1"/>
</dbReference>